<evidence type="ECO:0000313" key="2">
    <source>
        <dbReference type="Proteomes" id="UP000216207"/>
    </source>
</evidence>
<sequence length="245" mass="28516">MKASQSVIDIWRRFDDFPMETLTKAWYSQIASVNKQRTVDLMKLHREEYGTSGNCFDLAIWLINEFRENKLQAYAVFTPHFHVAVVVIDDEGYKYLCDLGDQWVQPILIDREHEEYTEEFVEGFFPGAQIKLTTQLENLIVTYRRPSGKESNQSFNLTPVSDSELIAAGEKTQRNITSPLVEKRLFMDDQVGHWEFDNYKSFISRNTGREIEDQLSGIEEWANRISRVSGINEAVVLRALEVYSR</sequence>
<dbReference type="AlphaFoldDB" id="A0A268P4R9"/>
<dbReference type="RefSeq" id="WP_063609570.1">
    <property type="nucleotide sequence ID" value="NZ_BOQS01000008.1"/>
</dbReference>
<organism evidence="1 2">
    <name type="scientific">Shouchella clausii</name>
    <name type="common">Alkalihalobacillus clausii</name>
    <dbReference type="NCBI Taxonomy" id="79880"/>
    <lineage>
        <taxon>Bacteria</taxon>
        <taxon>Bacillati</taxon>
        <taxon>Bacillota</taxon>
        <taxon>Bacilli</taxon>
        <taxon>Bacillales</taxon>
        <taxon>Bacillaceae</taxon>
        <taxon>Shouchella</taxon>
    </lineage>
</organism>
<evidence type="ECO:0000313" key="1">
    <source>
        <dbReference type="EMBL" id="PAE90764.1"/>
    </source>
</evidence>
<accession>A0A268P4R9</accession>
<comment type="caution">
    <text evidence="1">The sequence shown here is derived from an EMBL/GenBank/DDBJ whole genome shotgun (WGS) entry which is preliminary data.</text>
</comment>
<reference evidence="1 2" key="1">
    <citation type="submission" date="2017-07" db="EMBL/GenBank/DDBJ databases">
        <title>Isolation and whole genome analysis of endospore-forming bacteria from heroin.</title>
        <authorList>
            <person name="Kalinowski J."/>
            <person name="Ahrens B."/>
            <person name="Al-Dilaimi A."/>
            <person name="Winkler A."/>
            <person name="Wibberg D."/>
            <person name="Schleenbecker U."/>
            <person name="Ruckert C."/>
            <person name="Wolfel R."/>
            <person name="Grass G."/>
        </authorList>
    </citation>
    <scope>NUCLEOTIDE SEQUENCE [LARGE SCALE GENOMIC DNA]</scope>
    <source>
        <strain evidence="1 2">7539</strain>
    </source>
</reference>
<gene>
    <name evidence="1" type="ORF">CHH72_02475</name>
</gene>
<dbReference type="Proteomes" id="UP000216207">
    <property type="component" value="Unassembled WGS sequence"/>
</dbReference>
<protein>
    <submittedName>
        <fullName evidence="1">Uncharacterized protein</fullName>
    </submittedName>
</protein>
<proteinExistence type="predicted"/>
<name>A0A268P4R9_SHOCL</name>
<dbReference type="EMBL" id="NPCC01000004">
    <property type="protein sequence ID" value="PAE90764.1"/>
    <property type="molecule type" value="Genomic_DNA"/>
</dbReference>
<dbReference type="InterPro" id="IPR038765">
    <property type="entry name" value="Papain-like_cys_pep_sf"/>
</dbReference>
<dbReference type="SUPFAM" id="SSF54001">
    <property type="entry name" value="Cysteine proteinases"/>
    <property type="match status" value="1"/>
</dbReference>